<dbReference type="InterPro" id="IPR036410">
    <property type="entry name" value="HSP_DnaJ_Cys-rich_dom_sf"/>
</dbReference>
<keyword evidence="1 6" id="KW-0479">Metal-binding</keyword>
<dbReference type="Gene3D" id="2.10.230.10">
    <property type="entry name" value="Heat shock protein DnaJ, cysteine-rich domain"/>
    <property type="match status" value="1"/>
</dbReference>
<feature type="zinc finger region" description="CR-type" evidence="6">
    <location>
        <begin position="132"/>
        <end position="225"/>
    </location>
</feature>
<dbReference type="GO" id="GO:0006457">
    <property type="term" value="P:protein folding"/>
    <property type="evidence" value="ECO:0007669"/>
    <property type="project" value="InterPro"/>
</dbReference>
<protein>
    <submittedName>
        <fullName evidence="10">Uncharacterized protein</fullName>
    </submittedName>
</protein>
<reference evidence="10 11" key="1">
    <citation type="submission" date="2016-08" db="EMBL/GenBank/DDBJ databases">
        <title>Draft genome sequence of allopolyploid Zygosaccharomyces rouxii.</title>
        <authorList>
            <person name="Watanabe J."/>
            <person name="Uehara K."/>
            <person name="Mogi Y."/>
            <person name="Tsukioka Y."/>
        </authorList>
    </citation>
    <scope>NUCLEOTIDE SEQUENCE [LARGE SCALE GENOMIC DNA]</scope>
    <source>
        <strain evidence="10 11">NBRC 110957</strain>
    </source>
</reference>
<dbReference type="InterPro" id="IPR001305">
    <property type="entry name" value="HSP_DnaJ_Cys-rich_dom"/>
</dbReference>
<dbReference type="CDD" id="cd06257">
    <property type="entry name" value="DnaJ"/>
    <property type="match status" value="1"/>
</dbReference>
<dbReference type="EMBL" id="BDGX01000035">
    <property type="protein sequence ID" value="GAV52783.1"/>
    <property type="molecule type" value="Genomic_DNA"/>
</dbReference>
<evidence type="ECO:0000256" key="7">
    <source>
        <dbReference type="SAM" id="MobiDB-lite"/>
    </source>
</evidence>
<gene>
    <name evidence="10" type="ORF">ZYGR_0AI00650</name>
</gene>
<evidence type="ECO:0000256" key="3">
    <source>
        <dbReference type="ARBA" id="ARBA00022771"/>
    </source>
</evidence>
<evidence type="ECO:0000256" key="5">
    <source>
        <dbReference type="ARBA" id="ARBA00023186"/>
    </source>
</evidence>
<dbReference type="PROSITE" id="PS00636">
    <property type="entry name" value="DNAJ_1"/>
    <property type="match status" value="1"/>
</dbReference>
<dbReference type="GO" id="GO:0030544">
    <property type="term" value="F:Hsp70 protein binding"/>
    <property type="evidence" value="ECO:0007669"/>
    <property type="project" value="InterPro"/>
</dbReference>
<evidence type="ECO:0000313" key="10">
    <source>
        <dbReference type="EMBL" id="GAV52783.1"/>
    </source>
</evidence>
<keyword evidence="5" id="KW-0143">Chaperone</keyword>
<keyword evidence="4 6" id="KW-0862">Zinc</keyword>
<dbReference type="SUPFAM" id="SSF57938">
    <property type="entry name" value="DnaJ/Hsp40 cysteine-rich domain"/>
    <property type="match status" value="1"/>
</dbReference>
<dbReference type="InterPro" id="IPR036869">
    <property type="entry name" value="J_dom_sf"/>
</dbReference>
<dbReference type="Gene3D" id="1.10.287.110">
    <property type="entry name" value="DnaJ domain"/>
    <property type="match status" value="1"/>
</dbReference>
<dbReference type="InterPro" id="IPR001623">
    <property type="entry name" value="DnaJ_domain"/>
</dbReference>
<dbReference type="InterPro" id="IPR044713">
    <property type="entry name" value="DNJA1/2-like"/>
</dbReference>
<dbReference type="Pfam" id="PF00226">
    <property type="entry name" value="DnaJ"/>
    <property type="match status" value="1"/>
</dbReference>
<keyword evidence="2" id="KW-0677">Repeat</keyword>
<dbReference type="OrthoDB" id="550424at2759"/>
<dbReference type="CDD" id="cd10719">
    <property type="entry name" value="DnaJ_zf"/>
    <property type="match status" value="1"/>
</dbReference>
<dbReference type="SUPFAM" id="SSF46565">
    <property type="entry name" value="Chaperone J-domain"/>
    <property type="match status" value="1"/>
</dbReference>
<dbReference type="PROSITE" id="PS50076">
    <property type="entry name" value="DNAJ_2"/>
    <property type="match status" value="1"/>
</dbReference>
<evidence type="ECO:0000256" key="1">
    <source>
        <dbReference type="ARBA" id="ARBA00022723"/>
    </source>
</evidence>
<dbReference type="GO" id="GO:0001671">
    <property type="term" value="F:ATPase activator activity"/>
    <property type="evidence" value="ECO:0007669"/>
    <property type="project" value="UniProtKB-ARBA"/>
</dbReference>
<dbReference type="AlphaFoldDB" id="A0A1Q3AB32"/>
<evidence type="ECO:0000259" key="8">
    <source>
        <dbReference type="PROSITE" id="PS50076"/>
    </source>
</evidence>
<dbReference type="Proteomes" id="UP000187013">
    <property type="component" value="Unassembled WGS sequence"/>
</dbReference>
<feature type="domain" description="CR-type" evidence="9">
    <location>
        <begin position="132"/>
        <end position="225"/>
    </location>
</feature>
<feature type="region of interest" description="Disordered" evidence="7">
    <location>
        <begin position="402"/>
        <end position="432"/>
    </location>
</feature>
<evidence type="ECO:0000256" key="2">
    <source>
        <dbReference type="ARBA" id="ARBA00022737"/>
    </source>
</evidence>
<evidence type="ECO:0000256" key="4">
    <source>
        <dbReference type="ARBA" id="ARBA00022833"/>
    </source>
</evidence>
<dbReference type="GO" id="GO:0008270">
    <property type="term" value="F:zinc ion binding"/>
    <property type="evidence" value="ECO:0007669"/>
    <property type="project" value="UniProtKB-KW"/>
</dbReference>
<dbReference type="CDD" id="cd10747">
    <property type="entry name" value="DnaJ_C"/>
    <property type="match status" value="1"/>
</dbReference>
<dbReference type="SMART" id="SM00271">
    <property type="entry name" value="DnaJ"/>
    <property type="match status" value="1"/>
</dbReference>
<comment type="caution">
    <text evidence="10">The sequence shown here is derived from an EMBL/GenBank/DDBJ whole genome shotgun (WGS) entry which is preliminary data.</text>
</comment>
<sequence length="432" mass="47745">MSLYDTLGVSPDATQAEIKKAYRKLALQHHPDKVTDESLREESEVRFKDITAAYEVLSDEEKRSKYDTYGDASDGPDFEDESFMNFFTQFNGGFGFSGTSGGDGFASAQQENDRSEDVQVPLKVSMADCYNGKVFKFQSKRKMVCEKCEGSGWRRRSGGPPPQTECKSCHGHGYKEQLRRVAPGMVAQQTVLCGICHGKGKYVSKPTSEKNQCKKCRGQGMIEESKPLTVSIPRGSRHGDRIILEGEADQEVGKSKTGDLVFVVDEGTEPPEGVRLERRGYDLITNITISLAEAITSVERTLTKTLDGRILKLSIPSGKVISPGKIIKVEQEGWPLNSHATKFGDLYVIVNIVFPKDNWFAEKSDLLKIRNILPSEPANNDVESDPGNTEKISNMKLVDQLPDYMGPNDQYAHEGHASGAFPDDGTPQCAQQ</sequence>
<dbReference type="GO" id="GO:0051082">
    <property type="term" value="F:unfolded protein binding"/>
    <property type="evidence" value="ECO:0007669"/>
    <property type="project" value="InterPro"/>
</dbReference>
<organism evidence="10 11">
    <name type="scientific">Zygosaccharomyces rouxii</name>
    <dbReference type="NCBI Taxonomy" id="4956"/>
    <lineage>
        <taxon>Eukaryota</taxon>
        <taxon>Fungi</taxon>
        <taxon>Dikarya</taxon>
        <taxon>Ascomycota</taxon>
        <taxon>Saccharomycotina</taxon>
        <taxon>Saccharomycetes</taxon>
        <taxon>Saccharomycetales</taxon>
        <taxon>Saccharomycetaceae</taxon>
        <taxon>Zygosaccharomyces</taxon>
    </lineage>
</organism>
<feature type="domain" description="J" evidence="8">
    <location>
        <begin position="2"/>
        <end position="70"/>
    </location>
</feature>
<dbReference type="Pfam" id="PF01556">
    <property type="entry name" value="DnaJ_C"/>
    <property type="match status" value="1"/>
</dbReference>
<dbReference type="SUPFAM" id="SSF49493">
    <property type="entry name" value="HSP40/DnaJ peptide-binding domain"/>
    <property type="match status" value="2"/>
</dbReference>
<dbReference type="InterPro" id="IPR018253">
    <property type="entry name" value="DnaJ_domain_CS"/>
</dbReference>
<dbReference type="Gene3D" id="2.60.260.20">
    <property type="entry name" value="Urease metallochaperone UreE, N-terminal domain"/>
    <property type="match status" value="2"/>
</dbReference>
<dbReference type="PRINTS" id="PR00625">
    <property type="entry name" value="JDOMAIN"/>
</dbReference>
<dbReference type="PROSITE" id="PS51188">
    <property type="entry name" value="ZF_CR"/>
    <property type="match status" value="1"/>
</dbReference>
<name>A0A1Q3AB32_ZYGRO</name>
<dbReference type="GO" id="GO:0072655">
    <property type="term" value="P:establishment of protein localization to mitochondrion"/>
    <property type="evidence" value="ECO:0007669"/>
    <property type="project" value="UniProtKB-ARBA"/>
</dbReference>
<accession>A0A1Q3AB32</accession>
<keyword evidence="3 6" id="KW-0863">Zinc-finger</keyword>
<dbReference type="InterPro" id="IPR002939">
    <property type="entry name" value="DnaJ_C"/>
</dbReference>
<dbReference type="FunFam" id="2.10.230.10:FF:000001">
    <property type="entry name" value="DnaJ subfamily A member 2"/>
    <property type="match status" value="1"/>
</dbReference>
<evidence type="ECO:0000313" key="11">
    <source>
        <dbReference type="Proteomes" id="UP000187013"/>
    </source>
</evidence>
<dbReference type="PANTHER" id="PTHR43888">
    <property type="entry name" value="DNAJ-LIKE-2, ISOFORM A-RELATED"/>
    <property type="match status" value="1"/>
</dbReference>
<evidence type="ECO:0000256" key="6">
    <source>
        <dbReference type="PROSITE-ProRule" id="PRU00546"/>
    </source>
</evidence>
<dbReference type="InterPro" id="IPR008971">
    <property type="entry name" value="HSP40/DnaJ_pept-bd"/>
</dbReference>
<proteinExistence type="predicted"/>
<evidence type="ECO:0000259" key="9">
    <source>
        <dbReference type="PROSITE" id="PS51188"/>
    </source>
</evidence>
<dbReference type="Pfam" id="PF00684">
    <property type="entry name" value="DnaJ_CXXCXGXG"/>
    <property type="match status" value="1"/>
</dbReference>